<organism evidence="1 2">
    <name type="scientific">Pyrenophora tritici-repentis</name>
    <dbReference type="NCBI Taxonomy" id="45151"/>
    <lineage>
        <taxon>Eukaryota</taxon>
        <taxon>Fungi</taxon>
        <taxon>Dikarya</taxon>
        <taxon>Ascomycota</taxon>
        <taxon>Pezizomycotina</taxon>
        <taxon>Dothideomycetes</taxon>
        <taxon>Pleosporomycetidae</taxon>
        <taxon>Pleosporales</taxon>
        <taxon>Pleosporineae</taxon>
        <taxon>Pleosporaceae</taxon>
        <taxon>Pyrenophora</taxon>
    </lineage>
</organism>
<keyword evidence="2" id="KW-1185">Reference proteome</keyword>
<dbReference type="Pfam" id="PF06985">
    <property type="entry name" value="HET"/>
    <property type="match status" value="1"/>
</dbReference>
<sequence>MSREIAGPQWGPLPEDEELDLFRAILDGDDEEPDQTSKRFDLIRSAMPFENTRLPRSGYTNDSGQPVSCALPQDAGFSRNPPDIGDWPRRLLHVPTMTSVEWVGNDSYSYPIKDGDRVLGWESAHAPKYHAISRYIIKKPDKHDRESFRRWKKLPALKVNNIPWDIPRVKAEYITVKDFQAVIKAASQSLSTGRVDFVWLDVACISQEDNDSDKNLEIGRQASIFTKAEAVVIWLHQQSSTDLSNSLQNLMAPENDLSRLHTTVDWFLADKWFSSLWTYQEAYLSQDCAWFSSRSGEVNPSVSLSQLVTRCARIGADLEQHFASVVYSTPPSRTRDQKFREEIYQMLSDHGILALAQRSPFALYSASWGRQTQKDYDRIYGIQQVFRFRVGTSVEGSDPDAKYTLLTLEAQLGRLLLENEPVKSQLHVFEEPVMQGCGWHISPTSRIPQWGFPRPLLEYQFTRFCSLSAYDGSIGGQSTVIAQYTSYLQELSSLQARWRNADERHLTGSSEFRSVHKISLDVVKSSLPVPGEKPEYRTWGHRRDDLSGFYQHQLSAWLGAQASAATITVLLLGEFHVETVGKHYCGMLLQNEGCGRPRRRIGVCAWRAEATGAWASQQSGTFV</sequence>
<evidence type="ECO:0000313" key="2">
    <source>
        <dbReference type="Proteomes" id="UP000249757"/>
    </source>
</evidence>
<name>A0A2W1FGV2_9PLEO</name>
<dbReference type="Proteomes" id="UP000249757">
    <property type="component" value="Unassembled WGS sequence"/>
</dbReference>
<dbReference type="EMBL" id="NRDI02000023">
    <property type="protein sequence ID" value="KAI1508810.1"/>
    <property type="molecule type" value="Genomic_DNA"/>
</dbReference>
<dbReference type="AlphaFoldDB" id="A0A2W1FGV2"/>
<reference evidence="2" key="1">
    <citation type="journal article" date="2022" name="Microb. Genom.">
        <title>A global pangenome for the wheat fungal pathogen Pyrenophora tritici-repentis and prediction of effector protein structural homology.</title>
        <authorList>
            <person name="Moolhuijzen P.M."/>
            <person name="See P.T."/>
            <person name="Shi G."/>
            <person name="Powell H.R."/>
            <person name="Cockram J."/>
            <person name="Jorgensen L.N."/>
            <person name="Benslimane H."/>
            <person name="Strelkov S.E."/>
            <person name="Turner J."/>
            <person name="Liu Z."/>
            <person name="Moffat C.S."/>
        </authorList>
    </citation>
    <scope>NUCLEOTIDE SEQUENCE [LARGE SCALE GENOMIC DNA]</scope>
</reference>
<proteinExistence type="predicted"/>
<gene>
    <name evidence="1" type="ORF">Ptr86124_012109</name>
</gene>
<protein>
    <submittedName>
        <fullName evidence="1">Heterokaryon incompatibility protein</fullName>
    </submittedName>
</protein>
<dbReference type="InterPro" id="IPR010730">
    <property type="entry name" value="HET"/>
</dbReference>
<comment type="caution">
    <text evidence="1">The sequence shown here is derived from an EMBL/GenBank/DDBJ whole genome shotgun (WGS) entry which is preliminary data.</text>
</comment>
<dbReference type="PANTHER" id="PTHR24148">
    <property type="entry name" value="ANKYRIN REPEAT DOMAIN-CONTAINING PROTEIN 39 HOMOLOG-RELATED"/>
    <property type="match status" value="1"/>
</dbReference>
<dbReference type="InterPro" id="IPR052895">
    <property type="entry name" value="HetReg/Transcr_Mod"/>
</dbReference>
<accession>A0A2W1FGV2</accession>
<evidence type="ECO:0000313" key="1">
    <source>
        <dbReference type="EMBL" id="KAI1508810.1"/>
    </source>
</evidence>
<dbReference type="PANTHER" id="PTHR24148:SF64">
    <property type="entry name" value="HETEROKARYON INCOMPATIBILITY DOMAIN-CONTAINING PROTEIN"/>
    <property type="match status" value="1"/>
</dbReference>